<dbReference type="EMBL" id="BT034262">
    <property type="protein sequence ID" value="ACF79267.1"/>
    <property type="molecule type" value="mRNA"/>
</dbReference>
<name>B4FAX4_MAIZE</name>
<reference evidence="2" key="1">
    <citation type="journal article" date="2009" name="PLoS Genet.">
        <title>Sequencing, mapping, and analysis of 27,455 maize full-length cDNAs.</title>
        <authorList>
            <person name="Soderlund C."/>
            <person name="Descour A."/>
            <person name="Kudrna D."/>
            <person name="Bomhoff M."/>
            <person name="Boyd L."/>
            <person name="Currie J."/>
            <person name="Angelova A."/>
            <person name="Collura K."/>
            <person name="Wissotski M."/>
            <person name="Ashley E."/>
            <person name="Morrow D."/>
            <person name="Fernandes J."/>
            <person name="Walbot V."/>
            <person name="Yu Y."/>
        </authorList>
    </citation>
    <scope>NUCLEOTIDE SEQUENCE</scope>
    <source>
        <strain evidence="2">B73</strain>
    </source>
</reference>
<proteinExistence type="evidence at transcript level"/>
<feature type="region of interest" description="Disordered" evidence="1">
    <location>
        <begin position="1"/>
        <end position="36"/>
    </location>
</feature>
<feature type="compositionally biased region" description="Low complexity" evidence="1">
    <location>
        <begin position="25"/>
        <end position="36"/>
    </location>
</feature>
<dbReference type="HOGENOM" id="CLU_1216337_0_0_1"/>
<sequence>MPGGRAVAAGGAVRVPAPERGGRGRVPPLHRGVRGGPVRRVAGGGARAELGLLQLVLLLQRRVHAAGRHGGGVRAGQRGLGLGPRRAGLLHGRLRRRLRGRVPDVPEAGARGEPVHAARAGCRRRCQEAAAAGGGRRPRVAVRGRRARRAHLHVRQACAHGSAQVPWSRCLTLLPALFFHCRLQCTALVRIGAHFLWWFDWMDCRQPTTHKKLPRKDHGQGRSNHKAM</sequence>
<evidence type="ECO:0000256" key="1">
    <source>
        <dbReference type="SAM" id="MobiDB-lite"/>
    </source>
</evidence>
<accession>B4FAX4</accession>
<protein>
    <submittedName>
        <fullName evidence="2">Uncharacterized protein</fullName>
    </submittedName>
</protein>
<organism evidence="2">
    <name type="scientific">Zea mays</name>
    <name type="common">Maize</name>
    <dbReference type="NCBI Taxonomy" id="4577"/>
    <lineage>
        <taxon>Eukaryota</taxon>
        <taxon>Viridiplantae</taxon>
        <taxon>Streptophyta</taxon>
        <taxon>Embryophyta</taxon>
        <taxon>Tracheophyta</taxon>
        <taxon>Spermatophyta</taxon>
        <taxon>Magnoliopsida</taxon>
        <taxon>Liliopsida</taxon>
        <taxon>Poales</taxon>
        <taxon>Poaceae</taxon>
        <taxon>PACMAD clade</taxon>
        <taxon>Panicoideae</taxon>
        <taxon>Andropogonodae</taxon>
        <taxon>Andropogoneae</taxon>
        <taxon>Tripsacinae</taxon>
        <taxon>Zea</taxon>
    </lineage>
</organism>
<feature type="compositionally biased region" description="Low complexity" evidence="1">
    <location>
        <begin position="1"/>
        <end position="18"/>
    </location>
</feature>
<dbReference type="AlphaFoldDB" id="B4FAX4"/>
<evidence type="ECO:0000313" key="2">
    <source>
        <dbReference type="EMBL" id="ACF79267.1"/>
    </source>
</evidence>